<feature type="region of interest" description="Disordered" evidence="9">
    <location>
        <begin position="1057"/>
        <end position="1096"/>
    </location>
</feature>
<keyword evidence="4" id="KW-0677">Repeat</keyword>
<dbReference type="CDD" id="cd15672">
    <property type="entry name" value="ePHD_AF10_like"/>
    <property type="match status" value="1"/>
</dbReference>
<dbReference type="InterPro" id="IPR049781">
    <property type="entry name" value="AF10/AF17_PHD"/>
</dbReference>
<dbReference type="Pfam" id="PF13832">
    <property type="entry name" value="zf-HC5HC2H_2"/>
    <property type="match status" value="1"/>
</dbReference>
<feature type="compositionally biased region" description="Low complexity" evidence="9">
    <location>
        <begin position="250"/>
        <end position="309"/>
    </location>
</feature>
<feature type="compositionally biased region" description="Polar residues" evidence="9">
    <location>
        <begin position="928"/>
        <end position="939"/>
    </location>
</feature>
<dbReference type="SMART" id="SM00249">
    <property type="entry name" value="PHD"/>
    <property type="match status" value="2"/>
</dbReference>
<dbReference type="FunFam" id="3.30.40.10:FF:000042">
    <property type="entry name" value="protein AF-10 isoform X1"/>
    <property type="match status" value="1"/>
</dbReference>
<feature type="compositionally biased region" description="Polar residues" evidence="9">
    <location>
        <begin position="1158"/>
        <end position="1175"/>
    </location>
</feature>
<feature type="region of interest" description="Disordered" evidence="9">
    <location>
        <begin position="667"/>
        <end position="696"/>
    </location>
</feature>
<feature type="compositionally biased region" description="Polar residues" evidence="9">
    <location>
        <begin position="999"/>
        <end position="1017"/>
    </location>
</feature>
<feature type="region of interest" description="Disordered" evidence="9">
    <location>
        <begin position="928"/>
        <end position="1025"/>
    </location>
</feature>
<proteinExistence type="predicted"/>
<dbReference type="PaxDb" id="7159-AAEL008662-PA"/>
<keyword evidence="6" id="KW-0862">Zinc</keyword>
<dbReference type="GO" id="GO:0005634">
    <property type="term" value="C:nucleus"/>
    <property type="evidence" value="ECO:0007669"/>
    <property type="project" value="UniProtKB-SubCell"/>
</dbReference>
<evidence type="ECO:0000259" key="11">
    <source>
        <dbReference type="PROSITE" id="PS51805"/>
    </source>
</evidence>
<feature type="compositionally biased region" description="Gly residues" evidence="9">
    <location>
        <begin position="226"/>
        <end position="236"/>
    </location>
</feature>
<gene>
    <name evidence="12" type="ORF">AaeL_AAEL008662</name>
</gene>
<dbReference type="GO" id="GO:0042393">
    <property type="term" value="F:histone binding"/>
    <property type="evidence" value="ECO:0007669"/>
    <property type="project" value="UniProtKB-ARBA"/>
</dbReference>
<evidence type="ECO:0000259" key="10">
    <source>
        <dbReference type="PROSITE" id="PS50016"/>
    </source>
</evidence>
<reference evidence="12" key="1">
    <citation type="submission" date="2005-10" db="EMBL/GenBank/DDBJ databases">
        <authorList>
            <person name="Loftus B.J."/>
            <person name="Nene V.M."/>
            <person name="Hannick L.I."/>
            <person name="Bidwell S."/>
            <person name="Haas B."/>
            <person name="Amedeo P."/>
            <person name="Orvis J."/>
            <person name="Wortman J.R."/>
            <person name="White O.R."/>
            <person name="Salzberg S."/>
            <person name="Shumway M."/>
            <person name="Koo H."/>
            <person name="Zhao Y."/>
            <person name="Holmes M."/>
            <person name="Miller J."/>
            <person name="Schatz M."/>
            <person name="Pop M."/>
            <person name="Pai G."/>
            <person name="Utterback T."/>
            <person name="Rogers Y.-H."/>
            <person name="Kravitz S."/>
            <person name="Fraser C.M."/>
        </authorList>
    </citation>
    <scope>NUCLEOTIDE SEQUENCE</scope>
    <source>
        <strain evidence="12">Liverpool</strain>
    </source>
</reference>
<feature type="compositionally biased region" description="Low complexity" evidence="9">
    <location>
        <begin position="326"/>
        <end position="336"/>
    </location>
</feature>
<dbReference type="InterPro" id="IPR011011">
    <property type="entry name" value="Znf_FYVE_PHD"/>
</dbReference>
<feature type="compositionally biased region" description="Low complexity" evidence="9">
    <location>
        <begin position="976"/>
        <end position="986"/>
    </location>
</feature>
<dbReference type="VEuPathDB" id="VectorBase:AAEL008662"/>
<dbReference type="PROSITE" id="PS50016">
    <property type="entry name" value="ZF_PHD_2"/>
    <property type="match status" value="1"/>
</dbReference>
<dbReference type="GO" id="GO:0031491">
    <property type="term" value="F:nucleosome binding"/>
    <property type="evidence" value="ECO:0007669"/>
    <property type="project" value="TreeGrafter"/>
</dbReference>
<feature type="compositionally biased region" description="Low complexity" evidence="9">
    <location>
        <begin position="345"/>
        <end position="354"/>
    </location>
</feature>
<reference evidence="12" key="3">
    <citation type="submission" date="2012-09" db="EMBL/GenBank/DDBJ databases">
        <authorList>
            <consortium name="VectorBase"/>
        </authorList>
    </citation>
    <scope>NUCLEOTIDE SEQUENCE</scope>
    <source>
        <strain evidence="12">Liverpool</strain>
    </source>
</reference>
<dbReference type="GO" id="GO:0006357">
    <property type="term" value="P:regulation of transcription by RNA polymerase II"/>
    <property type="evidence" value="ECO:0007669"/>
    <property type="project" value="TreeGrafter"/>
</dbReference>
<feature type="compositionally biased region" description="Low complexity" evidence="9">
    <location>
        <begin position="362"/>
        <end position="371"/>
    </location>
</feature>
<feature type="region of interest" description="Disordered" evidence="9">
    <location>
        <begin position="1145"/>
        <end position="1189"/>
    </location>
</feature>
<dbReference type="PANTHER" id="PTHR13793:SF164">
    <property type="entry name" value="ALHAMBRA, ISOFORM P"/>
    <property type="match status" value="1"/>
</dbReference>
<dbReference type="CDD" id="cd15574">
    <property type="entry name" value="PHD_AF10_AF17"/>
    <property type="match status" value="1"/>
</dbReference>
<dbReference type="InterPro" id="IPR001965">
    <property type="entry name" value="Znf_PHD"/>
</dbReference>
<evidence type="ECO:0000256" key="3">
    <source>
        <dbReference type="ARBA" id="ARBA00022723"/>
    </source>
</evidence>
<dbReference type="CDD" id="cd20901">
    <property type="entry name" value="CC_AF10"/>
    <property type="match status" value="1"/>
</dbReference>
<evidence type="ECO:0000256" key="7">
    <source>
        <dbReference type="ARBA" id="ARBA00023242"/>
    </source>
</evidence>
<feature type="compositionally biased region" description="Low complexity" evidence="9">
    <location>
        <begin position="725"/>
        <end position="736"/>
    </location>
</feature>
<feature type="compositionally biased region" description="Low complexity" evidence="9">
    <location>
        <begin position="949"/>
        <end position="963"/>
    </location>
</feature>
<evidence type="ECO:0000256" key="6">
    <source>
        <dbReference type="ARBA" id="ARBA00022833"/>
    </source>
</evidence>
<dbReference type="GO" id="GO:0008270">
    <property type="term" value="F:zinc ion binding"/>
    <property type="evidence" value="ECO:0007669"/>
    <property type="project" value="UniProtKB-KW"/>
</dbReference>
<feature type="region of interest" description="Disordered" evidence="9">
    <location>
        <begin position="524"/>
        <end position="602"/>
    </location>
</feature>
<dbReference type="InterPro" id="IPR019786">
    <property type="entry name" value="Zinc_finger_PHD-type_CS"/>
</dbReference>
<evidence type="ECO:0000256" key="4">
    <source>
        <dbReference type="ARBA" id="ARBA00022737"/>
    </source>
</evidence>
<dbReference type="AlphaFoldDB" id="Q16Y61"/>
<organism evidence="12 13">
    <name type="scientific">Aedes aegypti</name>
    <name type="common">Yellowfever mosquito</name>
    <name type="synonym">Culex aegypti</name>
    <dbReference type="NCBI Taxonomy" id="7159"/>
    <lineage>
        <taxon>Eukaryota</taxon>
        <taxon>Metazoa</taxon>
        <taxon>Ecdysozoa</taxon>
        <taxon>Arthropoda</taxon>
        <taxon>Hexapoda</taxon>
        <taxon>Insecta</taxon>
        <taxon>Pterygota</taxon>
        <taxon>Neoptera</taxon>
        <taxon>Endopterygota</taxon>
        <taxon>Diptera</taxon>
        <taxon>Nematocera</taxon>
        <taxon>Culicoidea</taxon>
        <taxon>Culicidae</taxon>
        <taxon>Culicinae</taxon>
        <taxon>Aedini</taxon>
        <taxon>Aedes</taxon>
        <taxon>Stegomyia</taxon>
    </lineage>
</organism>
<evidence type="ECO:0000256" key="9">
    <source>
        <dbReference type="SAM" id="MobiDB-lite"/>
    </source>
</evidence>
<sequence>MKEMVGGCCVCSDDRGWSENPLVYCDGQSCAVAVHQACYGIVTVPSGPWYCRKCESQERSARVRCELCPSRDGALKRTDNLGWAHVVCALYIPEVRFGNVTTMEPIILQLIPQERYNKTCYICQEMGKGSRSTAGACMQCNKSGCKQQFHVTCAQQLGLLCEEAGNYLDNVKYCGYCQHHYSKLKKGGNVKTIPPYKPISHETNSSDGPSSPEKELEPPVTQQHPGSGGGMGGSGSSGMKSNNRLPEPPGGSSSASSSSKQRKSSSASKGSTSSASTSVSSATVVSTISGSNSMVSQSGTSTGTAGISSVNSGTPSSSALGVPTGKTSSSSSSTSSNKDKDKYSKNVNKVSSTNKSHDKEPSSSTSSTSSSQRDKSSKSSKSGGTIGSTGSSSSTSGGLVSSVGNVASSSSTLGAAFPKENDFASLSAANSAASTMPSSSIKQQEAVTSRSDKTLAQISSAAASSARTSSLSPADIPTTLIIKPPHDHTGSNKDLLSKEAIAKFTTSNFTETIVVNSDSVFGSSSTTTNTSGISTSNAGSTTVSTANMSNTMGSSSGPTSVIETGASNTANKVNVSAGSSYSGAGSSVAKKRKADARSTPTSISNLDIDINRDQLMVGITGSCYNSIIIFFSSKTFQNVTPNRASPVIQQQSSSSSSHVIQNPAHSMLERQSPSMRSSPAIISSAGSHLPQQPQHVFSSGGLELTASSLSSNVSVLQSVSPVPMSAIQSTSSSPIIPGGGDGGLKISSQSRDRGGGTGNGGSAGGGKTRTSKKRSMQHHQQPQRSSPSTATGPSTTSSSSTASSAIYANESTTSTTANRSSTPSNSHSSSHLNASNNNQLNPNSSSSNSSHTNPANGNGSNSLLPTSVGEPPIQPHAEKLLSQVASSASNTANTSASNFSSLTTSAITSGTHVIETVGMVSVSNFQSNQATTGGQSQPHLATGGGTGTGNTNQTGSNNSSSLTAGTSTEHGHGTPSSNNTSSNSNNAVVVTHTSKKLRSSQPSAEIPSPSNSRTPDNSFGSSSSFGGGGGLKFSYEAQPGTNPTSIGATSTIITSQAMVKESPPSSPGSDSGMARSNKRNRKLSTNSNAALGAPEAKESKLFQNGVVHATHMLGNQLNPNSSVAQKMSDQLSMELETHSFVETAPQIVGPPFPGKSQAARSSTSAPVASGPSLSSMLAGGGTATANGNTPQSLEQLLERQWEQGSQFLMEQAQHFDIASLLSCLHQLRSENIRLEDHVNNLVARRDHLLAVNARLAIPLNPTAMSGIGLGGGG</sequence>
<dbReference type="OMA" id="EYAEACC"/>
<dbReference type="Gene3D" id="3.30.40.10">
    <property type="entry name" value="Zinc/RING finger domain, C3HC4 (zinc finger)"/>
    <property type="match status" value="2"/>
</dbReference>
<dbReference type="InterPro" id="IPR013083">
    <property type="entry name" value="Znf_RING/FYVE/PHD"/>
</dbReference>
<dbReference type="FunFam" id="3.30.40.10:FF:000053">
    <property type="entry name" value="protein AF-10 isoform X2"/>
    <property type="match status" value="1"/>
</dbReference>
<dbReference type="SUPFAM" id="SSF57903">
    <property type="entry name" value="FYVE/PHD zinc finger"/>
    <property type="match status" value="1"/>
</dbReference>
<feature type="compositionally biased region" description="Low complexity" evidence="9">
    <location>
        <begin position="778"/>
        <end position="856"/>
    </location>
</feature>
<feature type="compositionally biased region" description="Polar residues" evidence="9">
    <location>
        <begin position="435"/>
        <end position="449"/>
    </location>
</feature>
<feature type="region of interest" description="Disordered" evidence="9">
    <location>
        <begin position="725"/>
        <end position="874"/>
    </location>
</feature>
<comment type="subcellular location">
    <subcellularLocation>
        <location evidence="1">Nucleus</location>
    </subcellularLocation>
</comment>
<evidence type="ECO:0000313" key="13">
    <source>
        <dbReference type="Proteomes" id="UP000682892"/>
    </source>
</evidence>
<keyword evidence="3" id="KW-0479">Metal-binding</keyword>
<feature type="compositionally biased region" description="Polar residues" evidence="9">
    <location>
        <begin position="310"/>
        <end position="319"/>
    </location>
</feature>
<evidence type="ECO:0000256" key="8">
    <source>
        <dbReference type="PROSITE-ProRule" id="PRU00146"/>
    </source>
</evidence>
<feature type="compositionally biased region" description="Low complexity" evidence="9">
    <location>
        <begin position="456"/>
        <end position="474"/>
    </location>
</feature>
<dbReference type="EMBL" id="CH477524">
    <property type="protein sequence ID" value="EAT39549.1"/>
    <property type="molecule type" value="Genomic_DNA"/>
</dbReference>
<feature type="compositionally biased region" description="Gly residues" evidence="9">
    <location>
        <begin position="755"/>
        <end position="767"/>
    </location>
</feature>
<evidence type="ECO:0000313" key="12">
    <source>
        <dbReference type="EMBL" id="EAT39549.1"/>
    </source>
</evidence>
<dbReference type="InterPro" id="IPR019787">
    <property type="entry name" value="Znf_PHD-finger"/>
</dbReference>
<feature type="compositionally biased region" description="Low complexity" evidence="9">
    <location>
        <begin position="573"/>
        <end position="588"/>
    </location>
</feature>
<feature type="domain" description="PHD-type" evidence="10">
    <location>
        <begin position="5"/>
        <end position="57"/>
    </location>
</feature>
<feature type="compositionally biased region" description="Low complexity" evidence="9">
    <location>
        <begin position="524"/>
        <end position="542"/>
    </location>
</feature>
<dbReference type="eggNOG" id="KOG0956">
    <property type="taxonomic scope" value="Eukaryota"/>
</dbReference>
<protein>
    <submittedName>
        <fullName evidence="12">AAEL008662-PA</fullName>
    </submittedName>
</protein>
<feature type="domain" description="PHD-type" evidence="11">
    <location>
        <begin position="62"/>
        <end position="181"/>
    </location>
</feature>
<name>Q16Y61_AEDAE</name>
<feature type="compositionally biased region" description="Polar residues" evidence="9">
    <location>
        <begin position="543"/>
        <end position="572"/>
    </location>
</feature>
<keyword evidence="5 8" id="KW-0863">Zinc-finger</keyword>
<dbReference type="InterPro" id="IPR050701">
    <property type="entry name" value="Histone_Mod_Regulator"/>
</dbReference>
<evidence type="ECO:0000256" key="1">
    <source>
        <dbReference type="ARBA" id="ARBA00004123"/>
    </source>
</evidence>
<reference evidence="12" key="2">
    <citation type="journal article" date="2007" name="Science">
        <title>Genome sequence of Aedes aegypti, a major arbovirus vector.</title>
        <authorList>
            <person name="Nene V."/>
            <person name="Wortman J.R."/>
            <person name="Lawson D."/>
            <person name="Haas B."/>
            <person name="Kodira C."/>
            <person name="Tu Z.J."/>
            <person name="Loftus B."/>
            <person name="Xi Z."/>
            <person name="Megy K."/>
            <person name="Grabherr M."/>
            <person name="Ren Q."/>
            <person name="Zdobnov E.M."/>
            <person name="Lobo N.F."/>
            <person name="Campbell K.S."/>
            <person name="Brown S.E."/>
            <person name="Bonaldo M.F."/>
            <person name="Zhu J."/>
            <person name="Sinkins S.P."/>
            <person name="Hogenkamp D.G."/>
            <person name="Amedeo P."/>
            <person name="Arensburger P."/>
            <person name="Atkinson P.W."/>
            <person name="Bidwell S."/>
            <person name="Biedler J."/>
            <person name="Birney E."/>
            <person name="Bruggner R.V."/>
            <person name="Costas J."/>
            <person name="Coy M.R."/>
            <person name="Crabtree J."/>
            <person name="Crawford M."/>
            <person name="Debruyn B."/>
            <person name="Decaprio D."/>
            <person name="Eiglmeier K."/>
            <person name="Eisenstadt E."/>
            <person name="El-Dorry H."/>
            <person name="Gelbart W.M."/>
            <person name="Gomes S.L."/>
            <person name="Hammond M."/>
            <person name="Hannick L.I."/>
            <person name="Hogan J.R."/>
            <person name="Holmes M.H."/>
            <person name="Jaffe D."/>
            <person name="Johnston J.S."/>
            <person name="Kennedy R.C."/>
            <person name="Koo H."/>
            <person name="Kravitz S."/>
            <person name="Kriventseva E.V."/>
            <person name="Kulp D."/>
            <person name="Labutti K."/>
            <person name="Lee E."/>
            <person name="Li S."/>
            <person name="Lovin D.D."/>
            <person name="Mao C."/>
            <person name="Mauceli E."/>
            <person name="Menck C.F."/>
            <person name="Miller J.R."/>
            <person name="Montgomery P."/>
            <person name="Mori A."/>
            <person name="Nascimento A.L."/>
            <person name="Naveira H.F."/>
            <person name="Nusbaum C."/>
            <person name="O'leary S."/>
            <person name="Orvis J."/>
            <person name="Pertea M."/>
            <person name="Quesneville H."/>
            <person name="Reidenbach K.R."/>
            <person name="Rogers Y.H."/>
            <person name="Roth C.W."/>
            <person name="Schneider J.R."/>
            <person name="Schatz M."/>
            <person name="Shumway M."/>
            <person name="Stanke M."/>
            <person name="Stinson E.O."/>
            <person name="Tubio J.M."/>
            <person name="Vanzee J.P."/>
            <person name="Verjovski-Almeida S."/>
            <person name="Werner D."/>
            <person name="White O."/>
            <person name="Wyder S."/>
            <person name="Zeng Q."/>
            <person name="Zhao Q."/>
            <person name="Zhao Y."/>
            <person name="Hill C.A."/>
            <person name="Raikhel A.S."/>
            <person name="Soares M.B."/>
            <person name="Knudson D.L."/>
            <person name="Lee N.H."/>
            <person name="Galagan J."/>
            <person name="Salzberg S.L."/>
            <person name="Paulsen I.T."/>
            <person name="Dimopoulos G."/>
            <person name="Collins F.H."/>
            <person name="Birren B."/>
            <person name="Fraser-Liggett C.M."/>
            <person name="Severson D.W."/>
        </authorList>
    </citation>
    <scope>NUCLEOTIDE SEQUENCE [LARGE SCALE GENOMIC DNA]</scope>
    <source>
        <strain evidence="12">Liverpool</strain>
    </source>
</reference>
<accession>Q16Y61</accession>
<dbReference type="InterPro" id="IPR049773">
    <property type="entry name" value="AF10-like_CC"/>
</dbReference>
<feature type="region of interest" description="Disordered" evidence="9">
    <location>
        <begin position="433"/>
        <end position="492"/>
    </location>
</feature>
<dbReference type="InterPro" id="IPR034732">
    <property type="entry name" value="EPHD"/>
</dbReference>
<dbReference type="STRING" id="7159.Q16Y61"/>
<keyword evidence="2" id="KW-0597">Phosphoprotein</keyword>
<dbReference type="PANTHER" id="PTHR13793">
    <property type="entry name" value="PHD FINGER PROTEINS"/>
    <property type="match status" value="1"/>
</dbReference>
<keyword evidence="7" id="KW-0539">Nucleus</keyword>
<evidence type="ECO:0000256" key="2">
    <source>
        <dbReference type="ARBA" id="ARBA00022553"/>
    </source>
</evidence>
<dbReference type="HOGENOM" id="CLU_001498_1_0_1"/>
<dbReference type="PROSITE" id="PS01359">
    <property type="entry name" value="ZF_PHD_1"/>
    <property type="match status" value="1"/>
</dbReference>
<dbReference type="PROSITE" id="PS51805">
    <property type="entry name" value="EPHD"/>
    <property type="match status" value="1"/>
</dbReference>
<feature type="non-terminal residue" evidence="12">
    <location>
        <position position="1273"/>
    </location>
</feature>
<feature type="compositionally biased region" description="Low complexity" evidence="9">
    <location>
        <begin position="379"/>
        <end position="412"/>
    </location>
</feature>
<dbReference type="Pfam" id="PF13831">
    <property type="entry name" value="PHD_2"/>
    <property type="match status" value="1"/>
</dbReference>
<dbReference type="Proteomes" id="UP000682892">
    <property type="component" value="Chromosome 3"/>
</dbReference>
<evidence type="ECO:0000256" key="5">
    <source>
        <dbReference type="ARBA" id="ARBA00022771"/>
    </source>
</evidence>
<feature type="region of interest" description="Disordered" evidence="9">
    <location>
        <begin position="188"/>
        <end position="413"/>
    </location>
</feature>